<dbReference type="EMBL" id="CP034726">
    <property type="protein sequence ID" value="QBP18504.1"/>
    <property type="molecule type" value="Genomic_DNA"/>
</dbReference>
<reference evidence="2" key="1">
    <citation type="submission" date="2018-12" db="EMBL/GenBank/DDBJ databases">
        <title>A new species of lactobacillus.</title>
        <authorList>
            <person name="Jian Y."/>
            <person name="Xin L."/>
            <person name="Hong Z.J."/>
            <person name="Ming L.Z."/>
            <person name="Hong X.Z."/>
        </authorList>
    </citation>
    <scope>NUCLEOTIDE SEQUENCE [LARGE SCALE GENOMIC DNA]</scope>
    <source>
        <strain evidence="2">HSLZ-75</strain>
    </source>
</reference>
<proteinExistence type="predicted"/>
<accession>A0A4P6ZL94</accession>
<dbReference type="Proteomes" id="UP000294321">
    <property type="component" value="Chromosome"/>
</dbReference>
<protein>
    <submittedName>
        <fullName evidence="1">Uncharacterized protein</fullName>
    </submittedName>
</protein>
<dbReference type="KEGG" id="lji:ELX58_05020"/>
<keyword evidence="2" id="KW-1185">Reference proteome</keyword>
<gene>
    <name evidence="1" type="ORF">ELX58_05020</name>
</gene>
<dbReference type="RefSeq" id="WP_133442063.1">
    <property type="nucleotide sequence ID" value="NZ_CP034726.1"/>
</dbReference>
<organism evidence="1 2">
    <name type="scientific">Acetilactobacillus jinshanensis</name>
    <dbReference type="NCBI Taxonomy" id="1720083"/>
    <lineage>
        <taxon>Bacteria</taxon>
        <taxon>Bacillati</taxon>
        <taxon>Bacillota</taxon>
        <taxon>Bacilli</taxon>
        <taxon>Lactobacillales</taxon>
        <taxon>Lactobacillaceae</taxon>
        <taxon>Acetilactobacillus</taxon>
    </lineage>
</organism>
<sequence>MQISGSVATFSKPEVKVLHQVMKVQDYVKSNSAGDQKHLDTPGITNLADINDAIQKDNKLDLNNRQDLDTPDYAHALINYVNTFAVYASSMNTYTPQIDKVCKSIVSQLKDYLKSAKK</sequence>
<evidence type="ECO:0000313" key="1">
    <source>
        <dbReference type="EMBL" id="QBP18504.1"/>
    </source>
</evidence>
<evidence type="ECO:0000313" key="2">
    <source>
        <dbReference type="Proteomes" id="UP000294321"/>
    </source>
</evidence>
<name>A0A4P6ZL94_9LACO</name>
<dbReference type="AlphaFoldDB" id="A0A4P6ZL94"/>